<organism evidence="1 2">
    <name type="scientific">Spirobacillus cienkowskii</name>
    <dbReference type="NCBI Taxonomy" id="495820"/>
    <lineage>
        <taxon>Bacteria</taxon>
        <taxon>Pseudomonadati</taxon>
        <taxon>Bdellovibrionota</taxon>
        <taxon>Oligoflexia</taxon>
        <taxon>Silvanigrellales</taxon>
        <taxon>Spirobacillus</taxon>
    </lineage>
</organism>
<evidence type="ECO:0000313" key="2">
    <source>
        <dbReference type="Proteomes" id="UP000253934"/>
    </source>
</evidence>
<dbReference type="EMBL" id="QOVW01000031">
    <property type="protein sequence ID" value="RDB36750.1"/>
    <property type="molecule type" value="Genomic_DNA"/>
</dbReference>
<protein>
    <submittedName>
        <fullName evidence="1">XRE family transcriptional regulator</fullName>
    </submittedName>
</protein>
<sequence length="223" mass="25425">MATFDGVNNTQHLRDQILNLIKQKSQRDRVDFSLNALAEAINISSSVFYRLLSQNESKKTKFISEKILKKIADYFQKDGFSITLDEITGCKKVNIEDIQLIAKKNISGISVFNPLNSSEKLFEVVTDIDIRFANNHIIAFLFSDFIAPVFPKGSLWFVNTDKFPESDTICAINCEKTIHITRYLKTDNNVIFGSLDRNDVAIMKFNHPFKILGEIIKVKLPDV</sequence>
<name>A0A369KTP7_9BACT</name>
<proteinExistence type="predicted"/>
<gene>
    <name evidence="1" type="ORF">DCC88_03515</name>
</gene>
<evidence type="ECO:0000313" key="1">
    <source>
        <dbReference type="EMBL" id="RDB36750.1"/>
    </source>
</evidence>
<comment type="caution">
    <text evidence="1">The sequence shown here is derived from an EMBL/GenBank/DDBJ whole genome shotgun (WGS) entry which is preliminary data.</text>
</comment>
<dbReference type="AlphaFoldDB" id="A0A369KTP7"/>
<reference evidence="1" key="1">
    <citation type="submission" date="2018-04" db="EMBL/GenBank/DDBJ databases">
        <title>Draft genome sequence of the Candidatus Spirobacillus cienkowskii, a pathogen of freshwater Daphnia species, reconstructed from hemolymph metagenomic reads.</title>
        <authorList>
            <person name="Bresciani L."/>
            <person name="Lemos L.N."/>
            <person name="Wale N."/>
            <person name="Lin J.Y."/>
            <person name="Fernandes G.R."/>
            <person name="Duffy M.A."/>
            <person name="Rodrigues J.M."/>
        </authorList>
    </citation>
    <scope>NUCLEOTIDE SEQUENCE [LARGE SCALE GENOMIC DNA]</scope>
    <source>
        <strain evidence="1">Binning01</strain>
    </source>
</reference>
<keyword evidence="2" id="KW-1185">Reference proteome</keyword>
<accession>A0A369KTP7</accession>
<dbReference type="Proteomes" id="UP000253934">
    <property type="component" value="Unassembled WGS sequence"/>
</dbReference>